<protein>
    <submittedName>
        <fullName evidence="2">Uncharacterized protein</fullName>
    </submittedName>
</protein>
<evidence type="ECO:0000313" key="2">
    <source>
        <dbReference type="EMBL" id="OHU96214.1"/>
    </source>
</evidence>
<keyword evidence="3" id="KW-1185">Reference proteome</keyword>
<evidence type="ECO:0000256" key="1">
    <source>
        <dbReference type="SAM" id="MobiDB-lite"/>
    </source>
</evidence>
<gene>
    <name evidence="2" type="ORF">BIW53_06620</name>
</gene>
<reference evidence="2 3" key="1">
    <citation type="submission" date="2016-10" db="EMBL/GenBank/DDBJ databases">
        <title>Pseudoalteromonas amylolytica sp. nov., isolated from the surface seawater.</title>
        <authorList>
            <person name="Wu Y.-H."/>
            <person name="Cheng H."/>
            <person name="Jin X.-B."/>
            <person name="Wang C.-S."/>
            <person name="Xu X.-W."/>
        </authorList>
    </citation>
    <scope>NUCLEOTIDE SEQUENCE [LARGE SCALE GENOMIC DNA]</scope>
    <source>
        <strain evidence="2 3">JCM 12483</strain>
    </source>
</reference>
<dbReference type="AlphaFoldDB" id="A0A1S1N9W1"/>
<proteinExistence type="predicted"/>
<evidence type="ECO:0000313" key="3">
    <source>
        <dbReference type="Proteomes" id="UP000180253"/>
    </source>
</evidence>
<feature type="compositionally biased region" description="Gly residues" evidence="1">
    <location>
        <begin position="222"/>
        <end position="234"/>
    </location>
</feature>
<dbReference type="EMBL" id="MNAN01000027">
    <property type="protein sequence ID" value="OHU96214.1"/>
    <property type="molecule type" value="Genomic_DNA"/>
</dbReference>
<dbReference type="OrthoDB" id="9982279at2"/>
<organism evidence="2 3">
    <name type="scientific">Pseudoalteromonas byunsanensis</name>
    <dbReference type="NCBI Taxonomy" id="327939"/>
    <lineage>
        <taxon>Bacteria</taxon>
        <taxon>Pseudomonadati</taxon>
        <taxon>Pseudomonadota</taxon>
        <taxon>Gammaproteobacteria</taxon>
        <taxon>Alteromonadales</taxon>
        <taxon>Pseudoalteromonadaceae</taxon>
        <taxon>Pseudoalteromonas</taxon>
    </lineage>
</organism>
<sequence>MASGNVFSYDKKVTFLCNDTVCELQNSINSYINSEYVEENEDSTLFVLKDEGVEVNSIVQNNVSRAKQPTSDVRVLDAALSCEHDRDYDCEAWDDYHRTKRPYILALRYHIENYEWRHTLTQGDIDRIDAGYKLIYTFTVGALTAQPAGWAVKNLMRLGVSLGTAVSNSISTGLVSSGLAFIFTGESKSKLKAGDQLVIKGGNVIAIVRNGRSYTPQQIAGGSSGGGSGDGSDGAGHREGREVVIPPIEYCYRTFSNGQVIQVPCE</sequence>
<dbReference type="RefSeq" id="WP_070991083.1">
    <property type="nucleotide sequence ID" value="NZ_CBCSHD010000003.1"/>
</dbReference>
<feature type="region of interest" description="Disordered" evidence="1">
    <location>
        <begin position="217"/>
        <end position="239"/>
    </location>
</feature>
<comment type="caution">
    <text evidence="2">The sequence shown here is derived from an EMBL/GenBank/DDBJ whole genome shotgun (WGS) entry which is preliminary data.</text>
</comment>
<dbReference type="Proteomes" id="UP000180253">
    <property type="component" value="Unassembled WGS sequence"/>
</dbReference>
<name>A0A1S1N9W1_9GAMM</name>
<accession>A0A1S1N9W1</accession>